<comment type="caution">
    <text evidence="1">The sequence shown here is derived from an EMBL/GenBank/DDBJ whole genome shotgun (WGS) entry which is preliminary data.</text>
</comment>
<keyword evidence="2" id="KW-1185">Reference proteome</keyword>
<gene>
    <name evidence="1" type="ORF">LSAA_386</name>
</gene>
<dbReference type="Proteomes" id="UP000675881">
    <property type="component" value="Unassembled WGS sequence"/>
</dbReference>
<evidence type="ECO:0000313" key="2">
    <source>
        <dbReference type="Proteomes" id="UP000675881"/>
    </source>
</evidence>
<dbReference type="EMBL" id="CAJNVT010000232">
    <property type="protein sequence ID" value="CAF2747887.1"/>
    <property type="molecule type" value="Genomic_DNA"/>
</dbReference>
<evidence type="ECO:0000313" key="1">
    <source>
        <dbReference type="EMBL" id="CAF2747887.1"/>
    </source>
</evidence>
<name>A0A817FEF5_LEPSM</name>
<reference evidence="1" key="1">
    <citation type="submission" date="2021-02" db="EMBL/GenBank/DDBJ databases">
        <authorList>
            <person name="Bekaert M."/>
        </authorList>
    </citation>
    <scope>NUCLEOTIDE SEQUENCE</scope>
    <source>
        <strain evidence="1">IoA-00</strain>
    </source>
</reference>
<accession>A0A817FEF5</accession>
<protein>
    <submittedName>
        <fullName evidence="1">RYR2</fullName>
    </submittedName>
</protein>
<dbReference type="AlphaFoldDB" id="A0A817FEF5"/>
<proteinExistence type="predicted"/>
<organism evidence="1 2">
    <name type="scientific">Lepeophtheirus salmonis</name>
    <name type="common">Salmon louse</name>
    <name type="synonym">Caligus salmonis</name>
    <dbReference type="NCBI Taxonomy" id="72036"/>
    <lineage>
        <taxon>Eukaryota</taxon>
        <taxon>Metazoa</taxon>
        <taxon>Ecdysozoa</taxon>
        <taxon>Arthropoda</taxon>
        <taxon>Crustacea</taxon>
        <taxon>Multicrustacea</taxon>
        <taxon>Hexanauplia</taxon>
        <taxon>Copepoda</taxon>
        <taxon>Siphonostomatoida</taxon>
        <taxon>Caligidae</taxon>
        <taxon>Lepeophtheirus</taxon>
    </lineage>
</organism>
<sequence length="111" mass="12406">MTPYSPMVSRSLVKRGFVVVEGSVIPFEGTTILRPDMVAIRNNGWVYYRPYNSTSPFDPSMSALPIIAKQNRQASDCSPANRERDRGFRTVRETVKISLDLKKALGGKGKK</sequence>